<dbReference type="Gene3D" id="1.25.40.10">
    <property type="entry name" value="Tetratricopeptide repeat domain"/>
    <property type="match status" value="2"/>
</dbReference>
<proteinExistence type="predicted"/>
<dbReference type="PANTHER" id="PTHR43630">
    <property type="entry name" value="POLY-BETA-1,6-N-ACETYL-D-GLUCOSAMINE SYNTHASE"/>
    <property type="match status" value="1"/>
</dbReference>
<dbReference type="Pfam" id="PF13432">
    <property type="entry name" value="TPR_16"/>
    <property type="match status" value="1"/>
</dbReference>
<dbReference type="PROSITE" id="PS50005">
    <property type="entry name" value="TPR"/>
    <property type="match status" value="1"/>
</dbReference>
<evidence type="ECO:0000259" key="2">
    <source>
        <dbReference type="Pfam" id="PF00535"/>
    </source>
</evidence>
<evidence type="ECO:0000313" key="3">
    <source>
        <dbReference type="EMBL" id="NOV00753.1"/>
    </source>
</evidence>
<dbReference type="InterPro" id="IPR029044">
    <property type="entry name" value="Nucleotide-diphossugar_trans"/>
</dbReference>
<reference evidence="3 4" key="1">
    <citation type="submission" date="2019-10" db="EMBL/GenBank/DDBJ databases">
        <title>Description of Paenibacillus pedi sp. nov.</title>
        <authorList>
            <person name="Carlier A."/>
            <person name="Qi S."/>
        </authorList>
    </citation>
    <scope>NUCLEOTIDE SEQUENCE [LARGE SCALE GENOMIC DNA]</scope>
    <source>
        <strain evidence="3 4">LMG 31457</strain>
    </source>
</reference>
<dbReference type="InterPro" id="IPR019734">
    <property type="entry name" value="TPR_rpt"/>
</dbReference>
<sequence>MTMQNQEEQLISLIQANKFMEAESELKQAISRNSLNAQLWVLLGETLLLQNYGKAAKKAFDRAWLLDPQAQWVNHIYEGLQHVPLGEPRPDIDQLLQVPKVTVAAAILTYNEAANIAGCIQALLGAVDEIIVIDSSTDETPTIAMQFPKVKVVRIQWEEDFAAARNKGLHYVQSDWVLWVDADERLVPEDAASVREAAGVFNHVPDAPILHAWHLNQVNGSVRHDFSQVRMFPAHRGLLYFGRIHEQVGTVKGIYQHDTYRRAVKIRLNHTGYEPTVMSNKGKLERNHRLLQIMIQEEPSNPGHWLFLGRESLGLGYEEQAYSALLEAERLGLQTKAFGRMPEVYRLLIQLMLQRKSYAEAEAYCHKAIAAHPEFPDAHYLLAQVRIRQADDLLRLAESNIKMALTSLPAYRGNVSADYQIGEWKAEASLGELAMRSGKLARAEKIFAKYANHIDARPSMQKKLAAIEAERQRLNQQSE</sequence>
<dbReference type="Proteomes" id="UP000618579">
    <property type="component" value="Unassembled WGS sequence"/>
</dbReference>
<organism evidence="3 4">
    <name type="scientific">Paenibacillus planticolens</name>
    <dbReference type="NCBI Taxonomy" id="2654976"/>
    <lineage>
        <taxon>Bacteria</taxon>
        <taxon>Bacillati</taxon>
        <taxon>Bacillota</taxon>
        <taxon>Bacilli</taxon>
        <taxon>Bacillales</taxon>
        <taxon>Paenibacillaceae</taxon>
        <taxon>Paenibacillus</taxon>
    </lineage>
</organism>
<feature type="domain" description="Glycosyltransferase 2-like" evidence="2">
    <location>
        <begin position="107"/>
        <end position="190"/>
    </location>
</feature>
<keyword evidence="1" id="KW-0802">TPR repeat</keyword>
<dbReference type="PANTHER" id="PTHR43630:SF2">
    <property type="entry name" value="GLYCOSYLTRANSFERASE"/>
    <property type="match status" value="1"/>
</dbReference>
<dbReference type="Pfam" id="PF00535">
    <property type="entry name" value="Glycos_transf_2"/>
    <property type="match status" value="1"/>
</dbReference>
<name>A0ABX1ZPE8_9BACL</name>
<gene>
    <name evidence="3" type="ORF">GC097_12080</name>
</gene>
<dbReference type="InterPro" id="IPR001173">
    <property type="entry name" value="Glyco_trans_2-like"/>
</dbReference>
<evidence type="ECO:0000256" key="1">
    <source>
        <dbReference type="PROSITE-ProRule" id="PRU00339"/>
    </source>
</evidence>
<dbReference type="SUPFAM" id="SSF48452">
    <property type="entry name" value="TPR-like"/>
    <property type="match status" value="1"/>
</dbReference>
<feature type="repeat" description="TPR" evidence="1">
    <location>
        <begin position="37"/>
        <end position="70"/>
    </location>
</feature>
<keyword evidence="4" id="KW-1185">Reference proteome</keyword>
<dbReference type="Gene3D" id="3.90.550.10">
    <property type="entry name" value="Spore Coat Polysaccharide Biosynthesis Protein SpsA, Chain A"/>
    <property type="match status" value="1"/>
</dbReference>
<dbReference type="InterPro" id="IPR011990">
    <property type="entry name" value="TPR-like_helical_dom_sf"/>
</dbReference>
<dbReference type="EMBL" id="WHNZ01000022">
    <property type="protein sequence ID" value="NOV00753.1"/>
    <property type="molecule type" value="Genomic_DNA"/>
</dbReference>
<protein>
    <submittedName>
        <fullName evidence="3">Glycosyltransferase</fullName>
    </submittedName>
</protein>
<comment type="caution">
    <text evidence="3">The sequence shown here is derived from an EMBL/GenBank/DDBJ whole genome shotgun (WGS) entry which is preliminary data.</text>
</comment>
<dbReference type="Pfam" id="PF13428">
    <property type="entry name" value="TPR_14"/>
    <property type="match status" value="1"/>
</dbReference>
<accession>A0ABX1ZPE8</accession>
<dbReference type="SUPFAM" id="SSF53448">
    <property type="entry name" value="Nucleotide-diphospho-sugar transferases"/>
    <property type="match status" value="1"/>
</dbReference>
<evidence type="ECO:0000313" key="4">
    <source>
        <dbReference type="Proteomes" id="UP000618579"/>
    </source>
</evidence>
<dbReference type="CDD" id="cd02511">
    <property type="entry name" value="Beta4Glucosyltransferase"/>
    <property type="match status" value="1"/>
</dbReference>